<dbReference type="InterPro" id="IPR040442">
    <property type="entry name" value="Pyrv_kinase-like_dom_sf"/>
</dbReference>
<evidence type="ECO:0000256" key="5">
    <source>
        <dbReference type="ARBA" id="ARBA00022679"/>
    </source>
</evidence>
<keyword evidence="11" id="KW-0630">Potassium</keyword>
<keyword evidence="10 16" id="KW-0460">Magnesium</keyword>
<evidence type="ECO:0000256" key="14">
    <source>
        <dbReference type="ARBA" id="ARBA00048152"/>
    </source>
</evidence>
<dbReference type="EMBL" id="JAKUCV010000447">
    <property type="protein sequence ID" value="KAJ4849917.1"/>
    <property type="molecule type" value="Genomic_DNA"/>
</dbReference>
<evidence type="ECO:0000256" key="7">
    <source>
        <dbReference type="ARBA" id="ARBA00022741"/>
    </source>
</evidence>
<evidence type="ECO:0000256" key="2">
    <source>
        <dbReference type="ARBA" id="ARBA00004997"/>
    </source>
</evidence>
<dbReference type="GO" id="GO:0016301">
    <property type="term" value="F:kinase activity"/>
    <property type="evidence" value="ECO:0007669"/>
    <property type="project" value="UniProtKB-KW"/>
</dbReference>
<keyword evidence="9" id="KW-0067">ATP-binding</keyword>
<evidence type="ECO:0000256" key="3">
    <source>
        <dbReference type="ARBA" id="ARBA00008663"/>
    </source>
</evidence>
<evidence type="ECO:0000256" key="16">
    <source>
        <dbReference type="RuleBase" id="RU000504"/>
    </source>
</evidence>
<sequence length="1207" mass="132130">SLHFFTPSSNLTLPLQQHHHQPFLKPSLPTSHRRFPVTLRSRRPVLTIKASSSSSDRASTATAQLVLERGAGALSSPSPPSSYSSAPAAADWSSTEVDAVMEAEFNGSRSTKLICTIGPATCGFEQLEALAVGGMKVARINACHGTREWHRRVIERVRRLNREKGFAVAIMLDTECSEIHMSDLGGAPSSKAEVENVDSLKNLEEIIQASDGAMVVRGDLGAQIPLEQVPSAQQKVVQLCRQLKKPVIAASHLLENQKDSENVAETYLEEDHAPNNEDEWAGHSVLERARMQEGSLSLMQMAKISCALRDYAEKKLLYITILTSPTTGGVIASFGMLGDIIIAEPGATLAFAGKRVIEETLKVEVPEGAQTTESLHFFTPSSNLTLPLQQYHHQPFLKPSPPTSHRRFPVTLRSRRPILPFKASSSTAAPQLVLERNADAFSSLLASSYSSAPPGTDSSSIEVDAVMEAELNGSRSTKLICTIGPATCGVEQLETLAVGGMKVARINACHGTREWHRRVIERVRRLNEEKGFAVAIMLDIAGSEIHMGDLAGAPSAKAEDWLDINFGIAERVDFLAISSVKSAEVINHLKSYIAARSPKRRYFSPPFNRHLTTFLPVTDATMAKSLQFFTPSSNLTLPLQQYHHQPFLKPSLPTSHRRFPVTLSSRRPILTIKASSSDPTSTSTPPQLVLENGAGALSSPSSSSPSSSPADSSSIEVDAVTEAELKENGFRSTRRTKLICTIGPATCGFEQLEALAVGGMNVARINMCHGTREWHRRVIERVRRLNEEKGFAVAIMMDTEGSEIHMGDLGGAPSAKAEDGEIWTFSVRAFDAPRPERTINVNYEGFAEDVKIGDELLVDGGMVRFEVIEIIGPDVKCRCTDPGLLLPRANLTFWRAGSLVRERNAMLPTISSKVDALCFRHDWLDIDFGIQEGVDFLAISFVKSAEVLYHLKSYIAARSRDSDIAVIAKIESVDSLKNLEEIIKASDGAMVPSAQQKVVQLCRQLNKPVIVASQLLESMIEYPTPTRAEVADVSEAVRQRADALMLSGESAMGQYPDKALAVLRSVSVRIEKWWRDEKRHEAMELPAIGSSFSDNISEEICNSAAKMANNLGVDALFVYTKTGHMASLLSRCRPDCPIFAFTSTTSVRRRLNLQWGLIPFRLSFSDDMESNLNKTFSLLKARGMIKSGDLVIAVSDMLQSIQVMNVP</sequence>
<dbReference type="InterPro" id="IPR036918">
    <property type="entry name" value="Pyrv_Knase_C_sf"/>
</dbReference>
<keyword evidence="20" id="KW-1185">Reference proteome</keyword>
<feature type="compositionally biased region" description="Low complexity" evidence="17">
    <location>
        <begin position="675"/>
        <end position="686"/>
    </location>
</feature>
<feature type="region of interest" description="Disordered" evidence="17">
    <location>
        <begin position="670"/>
        <end position="716"/>
    </location>
</feature>
<dbReference type="SUPFAM" id="SSF52935">
    <property type="entry name" value="PK C-terminal domain-like"/>
    <property type="match status" value="1"/>
</dbReference>
<name>A0A9Q0JQZ8_9ROSI</name>
<comment type="cofactor">
    <cofactor evidence="1">
        <name>K(+)</name>
        <dbReference type="ChEBI" id="CHEBI:29103"/>
    </cofactor>
</comment>
<feature type="domain" description="CoA carboxyltransferase N-terminal" evidence="18">
    <location>
        <begin position="289"/>
        <end position="376"/>
    </location>
</feature>
<evidence type="ECO:0000256" key="17">
    <source>
        <dbReference type="SAM" id="MobiDB-lite"/>
    </source>
</evidence>
<feature type="non-terminal residue" evidence="19">
    <location>
        <position position="1207"/>
    </location>
</feature>
<evidence type="ECO:0000256" key="1">
    <source>
        <dbReference type="ARBA" id="ARBA00001958"/>
    </source>
</evidence>
<evidence type="ECO:0000256" key="8">
    <source>
        <dbReference type="ARBA" id="ARBA00022777"/>
    </source>
</evidence>
<dbReference type="Proteomes" id="UP001141552">
    <property type="component" value="Unassembled WGS sequence"/>
</dbReference>
<dbReference type="PROSITE" id="PS50980">
    <property type="entry name" value="COA_CT_NTER"/>
    <property type="match status" value="1"/>
</dbReference>
<evidence type="ECO:0000256" key="13">
    <source>
        <dbReference type="ARBA" id="ARBA00023317"/>
    </source>
</evidence>
<dbReference type="GO" id="GO:0000287">
    <property type="term" value="F:magnesium ion binding"/>
    <property type="evidence" value="ECO:0007669"/>
    <property type="project" value="InterPro"/>
</dbReference>
<dbReference type="GO" id="GO:0030955">
    <property type="term" value="F:potassium ion binding"/>
    <property type="evidence" value="ECO:0007669"/>
    <property type="project" value="InterPro"/>
</dbReference>
<reference evidence="19" key="1">
    <citation type="submission" date="2022-02" db="EMBL/GenBank/DDBJ databases">
        <authorList>
            <person name="Henning P.M."/>
            <person name="McCubbin A.G."/>
            <person name="Shore J.S."/>
        </authorList>
    </citation>
    <scope>NUCLEOTIDE SEQUENCE</scope>
    <source>
        <strain evidence="19">F60SS</strain>
        <tissue evidence="19">Leaves</tissue>
    </source>
</reference>
<dbReference type="PANTHER" id="PTHR11817">
    <property type="entry name" value="PYRUVATE KINASE"/>
    <property type="match status" value="1"/>
</dbReference>
<keyword evidence="5 16" id="KW-0808">Transferase</keyword>
<comment type="subunit">
    <text evidence="15">Oligomer of alpha and beta subunits.</text>
</comment>
<dbReference type="OrthoDB" id="108365at2759"/>
<evidence type="ECO:0000256" key="11">
    <source>
        <dbReference type="ARBA" id="ARBA00022958"/>
    </source>
</evidence>
<organism evidence="19 20">
    <name type="scientific">Turnera subulata</name>
    <dbReference type="NCBI Taxonomy" id="218843"/>
    <lineage>
        <taxon>Eukaryota</taxon>
        <taxon>Viridiplantae</taxon>
        <taxon>Streptophyta</taxon>
        <taxon>Embryophyta</taxon>
        <taxon>Tracheophyta</taxon>
        <taxon>Spermatophyta</taxon>
        <taxon>Magnoliopsida</taxon>
        <taxon>eudicotyledons</taxon>
        <taxon>Gunneridae</taxon>
        <taxon>Pentapetalae</taxon>
        <taxon>rosids</taxon>
        <taxon>fabids</taxon>
        <taxon>Malpighiales</taxon>
        <taxon>Passifloraceae</taxon>
        <taxon>Turnera</taxon>
    </lineage>
</organism>
<dbReference type="SUPFAM" id="SSF50800">
    <property type="entry name" value="PK beta-barrel domain-like"/>
    <property type="match status" value="1"/>
</dbReference>
<comment type="similarity">
    <text evidence="3 16">Belongs to the pyruvate kinase family.</text>
</comment>
<dbReference type="InterPro" id="IPR015795">
    <property type="entry name" value="Pyrv_Knase_C"/>
</dbReference>
<evidence type="ECO:0000313" key="19">
    <source>
        <dbReference type="EMBL" id="KAJ4849917.1"/>
    </source>
</evidence>
<dbReference type="InterPro" id="IPR015813">
    <property type="entry name" value="Pyrv/PenolPyrv_kinase-like_dom"/>
</dbReference>
<dbReference type="Pfam" id="PF00224">
    <property type="entry name" value="PK"/>
    <property type="match status" value="4"/>
</dbReference>
<evidence type="ECO:0000259" key="18">
    <source>
        <dbReference type="PROSITE" id="PS50980"/>
    </source>
</evidence>
<feature type="compositionally biased region" description="Low complexity" evidence="17">
    <location>
        <begin position="698"/>
        <end position="714"/>
    </location>
</feature>
<dbReference type="GO" id="GO:0004743">
    <property type="term" value="F:pyruvate kinase activity"/>
    <property type="evidence" value="ECO:0007669"/>
    <property type="project" value="UniProtKB-EC"/>
</dbReference>
<dbReference type="SUPFAM" id="SSF52096">
    <property type="entry name" value="ClpP/crotonase"/>
    <property type="match status" value="1"/>
</dbReference>
<dbReference type="InterPro" id="IPR029045">
    <property type="entry name" value="ClpP/crotonase-like_dom_sf"/>
</dbReference>
<gene>
    <name evidence="19" type="ORF">Tsubulata_036018</name>
</gene>
<keyword evidence="12 16" id="KW-0324">Glycolysis</keyword>
<dbReference type="FunFam" id="3.20.20.60:FF:000093">
    <property type="entry name" value="Pyruvate kinase"/>
    <property type="match status" value="1"/>
</dbReference>
<dbReference type="Gene3D" id="3.90.226.10">
    <property type="entry name" value="2-enoyl-CoA Hydratase, Chain A, domain 1"/>
    <property type="match status" value="1"/>
</dbReference>
<comment type="catalytic activity">
    <reaction evidence="14 16">
        <text>pyruvate + ATP = phosphoenolpyruvate + ADP + H(+)</text>
        <dbReference type="Rhea" id="RHEA:18157"/>
        <dbReference type="ChEBI" id="CHEBI:15361"/>
        <dbReference type="ChEBI" id="CHEBI:15378"/>
        <dbReference type="ChEBI" id="CHEBI:30616"/>
        <dbReference type="ChEBI" id="CHEBI:58702"/>
        <dbReference type="ChEBI" id="CHEBI:456216"/>
        <dbReference type="EC" id="2.7.1.40"/>
    </reaction>
</comment>
<comment type="pathway">
    <text evidence="2 16">Carbohydrate degradation; glycolysis; pyruvate from D-glyceraldehyde 3-phosphate: step 5/5.</text>
</comment>
<dbReference type="AlphaFoldDB" id="A0A9Q0JQZ8"/>
<dbReference type="SUPFAM" id="SSF51621">
    <property type="entry name" value="Phosphoenolpyruvate/pyruvate domain"/>
    <property type="match status" value="3"/>
</dbReference>
<keyword evidence="6" id="KW-0479">Metal-binding</keyword>
<protein>
    <recommendedName>
        <fullName evidence="4 16">Pyruvate kinase</fullName>
        <ecNumber evidence="4 16">2.7.1.40</ecNumber>
    </recommendedName>
</protein>
<dbReference type="EC" id="2.7.1.40" evidence="4 16"/>
<dbReference type="FunFam" id="3.40.1380.20:FF:000010">
    <property type="entry name" value="Pyruvate kinase"/>
    <property type="match status" value="1"/>
</dbReference>
<evidence type="ECO:0000256" key="9">
    <source>
        <dbReference type="ARBA" id="ARBA00022840"/>
    </source>
</evidence>
<comment type="caution">
    <text evidence="19">The sequence shown here is derived from an EMBL/GenBank/DDBJ whole genome shotgun (WGS) entry which is preliminary data.</text>
</comment>
<dbReference type="InterPro" id="IPR011762">
    <property type="entry name" value="COA_CT_N"/>
</dbReference>
<dbReference type="InterPro" id="IPR015806">
    <property type="entry name" value="Pyrv_Knase_insert_dom_sf"/>
</dbReference>
<dbReference type="FunFam" id="2.40.33.10:FF:000005">
    <property type="entry name" value="Pyruvate kinase"/>
    <property type="match status" value="1"/>
</dbReference>
<evidence type="ECO:0000256" key="6">
    <source>
        <dbReference type="ARBA" id="ARBA00022723"/>
    </source>
</evidence>
<dbReference type="NCBIfam" id="TIGR01064">
    <property type="entry name" value="pyruv_kin"/>
    <property type="match status" value="1"/>
</dbReference>
<dbReference type="Pfam" id="PF02887">
    <property type="entry name" value="PK_C"/>
    <property type="match status" value="1"/>
</dbReference>
<keyword evidence="8 16" id="KW-0418">Kinase</keyword>
<evidence type="ECO:0000256" key="10">
    <source>
        <dbReference type="ARBA" id="ARBA00022842"/>
    </source>
</evidence>
<evidence type="ECO:0000256" key="4">
    <source>
        <dbReference type="ARBA" id="ARBA00012142"/>
    </source>
</evidence>
<dbReference type="InterPro" id="IPR018209">
    <property type="entry name" value="Pyrv_Knase_AS"/>
</dbReference>
<dbReference type="InterPro" id="IPR001697">
    <property type="entry name" value="Pyr_Knase"/>
</dbReference>
<accession>A0A9Q0JQZ8</accession>
<dbReference type="Gene3D" id="2.40.33.10">
    <property type="entry name" value="PK beta-barrel domain-like"/>
    <property type="match status" value="1"/>
</dbReference>
<dbReference type="PROSITE" id="PS00110">
    <property type="entry name" value="PYRUVATE_KINASE"/>
    <property type="match status" value="1"/>
</dbReference>
<proteinExistence type="inferred from homology"/>
<dbReference type="Gene3D" id="3.20.20.60">
    <property type="entry name" value="Phosphoenolpyruvate-binding domains"/>
    <property type="match status" value="4"/>
</dbReference>
<keyword evidence="13" id="KW-0670">Pyruvate</keyword>
<dbReference type="PRINTS" id="PR01050">
    <property type="entry name" value="PYRUVTKNASE"/>
</dbReference>
<keyword evidence="7" id="KW-0547">Nucleotide-binding</keyword>
<evidence type="ECO:0000256" key="12">
    <source>
        <dbReference type="ARBA" id="ARBA00023152"/>
    </source>
</evidence>
<reference evidence="19" key="2">
    <citation type="journal article" date="2023" name="Plants (Basel)">
        <title>Annotation of the Turnera subulata (Passifloraceae) Draft Genome Reveals the S-Locus Evolved after the Divergence of Turneroideae from Passifloroideae in a Stepwise Manner.</title>
        <authorList>
            <person name="Henning P.M."/>
            <person name="Roalson E.H."/>
            <person name="Mir W."/>
            <person name="McCubbin A.G."/>
            <person name="Shore J.S."/>
        </authorList>
    </citation>
    <scope>NUCLEOTIDE SEQUENCE</scope>
    <source>
        <strain evidence="19">F60SS</strain>
    </source>
</reference>
<dbReference type="InterPro" id="IPR015793">
    <property type="entry name" value="Pyrv_Knase_brl"/>
</dbReference>
<evidence type="ECO:0000313" key="20">
    <source>
        <dbReference type="Proteomes" id="UP001141552"/>
    </source>
</evidence>
<evidence type="ECO:0000256" key="15">
    <source>
        <dbReference type="ARBA" id="ARBA00063009"/>
    </source>
</evidence>
<dbReference type="GO" id="GO:0005524">
    <property type="term" value="F:ATP binding"/>
    <property type="evidence" value="ECO:0007669"/>
    <property type="project" value="UniProtKB-KW"/>
</dbReference>
<dbReference type="Gene3D" id="3.40.1380.20">
    <property type="entry name" value="Pyruvate kinase, C-terminal domain"/>
    <property type="match status" value="1"/>
</dbReference>
<dbReference type="InterPro" id="IPR011037">
    <property type="entry name" value="Pyrv_Knase-like_insert_dom_sf"/>
</dbReference>